<evidence type="ECO:0000256" key="2">
    <source>
        <dbReference type="SAM" id="Phobius"/>
    </source>
</evidence>
<dbReference type="EMBL" id="JBEYBR010000019">
    <property type="protein sequence ID" value="MEU2122162.1"/>
    <property type="molecule type" value="Genomic_DNA"/>
</dbReference>
<sequence length="91" mass="9553">MSGRTSDAGARLRPIASPRGHQDTNLASLGPVAEILGLAMVVAALATLTRIPGWTSDYGVLVIAAVVLYPAVATGLVRWGGEHRRDLPRHS</sequence>
<protein>
    <recommendedName>
        <fullName evidence="5">Integral membrane protein</fullName>
    </recommendedName>
</protein>
<gene>
    <name evidence="3" type="ORF">ABZ507_10040</name>
</gene>
<evidence type="ECO:0000256" key="1">
    <source>
        <dbReference type="SAM" id="MobiDB-lite"/>
    </source>
</evidence>
<keyword evidence="4" id="KW-1185">Reference proteome</keyword>
<accession>A0ABV2X8F0</accession>
<comment type="caution">
    <text evidence="3">The sequence shown here is derived from an EMBL/GenBank/DDBJ whole genome shotgun (WGS) entry which is preliminary data.</text>
</comment>
<proteinExistence type="predicted"/>
<keyword evidence="2" id="KW-0812">Transmembrane</keyword>
<reference evidence="3 4" key="1">
    <citation type="submission" date="2024-06" db="EMBL/GenBank/DDBJ databases">
        <title>The Natural Products Discovery Center: Release of the First 8490 Sequenced Strains for Exploring Actinobacteria Biosynthetic Diversity.</title>
        <authorList>
            <person name="Kalkreuter E."/>
            <person name="Kautsar S.A."/>
            <person name="Yang D."/>
            <person name="Bader C.D."/>
            <person name="Teijaro C.N."/>
            <person name="Fluegel L."/>
            <person name="Davis C.M."/>
            <person name="Simpson J.R."/>
            <person name="Lauterbach L."/>
            <person name="Steele A.D."/>
            <person name="Gui C."/>
            <person name="Meng S."/>
            <person name="Li G."/>
            <person name="Viehrig K."/>
            <person name="Ye F."/>
            <person name="Su P."/>
            <person name="Kiefer A.F."/>
            <person name="Nichols A."/>
            <person name="Cepeda A.J."/>
            <person name="Yan W."/>
            <person name="Fan B."/>
            <person name="Jiang Y."/>
            <person name="Adhikari A."/>
            <person name="Zheng C.-J."/>
            <person name="Schuster L."/>
            <person name="Cowan T.M."/>
            <person name="Smanski M.J."/>
            <person name="Chevrette M.G."/>
            <person name="De Carvalho L.P.S."/>
            <person name="Shen B."/>
        </authorList>
    </citation>
    <scope>NUCLEOTIDE SEQUENCE [LARGE SCALE GENOMIC DNA]</scope>
    <source>
        <strain evidence="3 4">NPDC019434</strain>
    </source>
</reference>
<evidence type="ECO:0008006" key="5">
    <source>
        <dbReference type="Google" id="ProtNLM"/>
    </source>
</evidence>
<name>A0ABV2X8F0_9NOCA</name>
<keyword evidence="2" id="KW-1133">Transmembrane helix</keyword>
<feature type="region of interest" description="Disordered" evidence="1">
    <location>
        <begin position="1"/>
        <end position="24"/>
    </location>
</feature>
<feature type="transmembrane region" description="Helical" evidence="2">
    <location>
        <begin position="58"/>
        <end position="79"/>
    </location>
</feature>
<feature type="transmembrane region" description="Helical" evidence="2">
    <location>
        <begin position="26"/>
        <end position="46"/>
    </location>
</feature>
<evidence type="ECO:0000313" key="4">
    <source>
        <dbReference type="Proteomes" id="UP001550535"/>
    </source>
</evidence>
<organism evidence="3 4">
    <name type="scientific">Nocardia niwae</name>
    <dbReference type="NCBI Taxonomy" id="626084"/>
    <lineage>
        <taxon>Bacteria</taxon>
        <taxon>Bacillati</taxon>
        <taxon>Actinomycetota</taxon>
        <taxon>Actinomycetes</taxon>
        <taxon>Mycobacteriales</taxon>
        <taxon>Nocardiaceae</taxon>
        <taxon>Nocardia</taxon>
    </lineage>
</organism>
<keyword evidence="2" id="KW-0472">Membrane</keyword>
<dbReference type="RefSeq" id="WP_357990859.1">
    <property type="nucleotide sequence ID" value="NZ_JBEYBR010000019.1"/>
</dbReference>
<dbReference type="Proteomes" id="UP001550535">
    <property type="component" value="Unassembled WGS sequence"/>
</dbReference>
<evidence type="ECO:0000313" key="3">
    <source>
        <dbReference type="EMBL" id="MEU2122162.1"/>
    </source>
</evidence>